<sequence length="386" mass="41064">MDFELLFAATPSHYLVLGPDLVIVEVNPAYARATGKNRADLIGTHIFTAFPDNPDLLAPDGVRNLRRSLESVLATGQPDTMPIQRYDIEVGDGVFEERHWSPVNTPLIGPDGAIRYILHRVEDVTDLVVDRPTDERLQRLEIDLFVRSRELKAANDRLAEAGAALRREHEVKDGFFAAVAHELRTPLSALRVATELLALDVAQHPALGVLDRQVTALSRMADDLLDAGRVITGGLRVDRVPVDLGEVVADAVGPPGLHGREVLVSVPAEPVVVVGDRVRLGQAVNNLLSNAVRYSAAGTVVRVGLVVVDPGTAELTVADTGIGFDPAVAATLFEGFTRVADPRVGGLGLGLAIVRGVVAVHGGTVTAHSDGPGTGARFVVRLPLFG</sequence>
<dbReference type="InterPro" id="IPR005467">
    <property type="entry name" value="His_kinase_dom"/>
</dbReference>
<dbReference type="PANTHER" id="PTHR43547:SF2">
    <property type="entry name" value="HYBRID SIGNAL TRANSDUCTION HISTIDINE KINASE C"/>
    <property type="match status" value="1"/>
</dbReference>
<dbReference type="Pfam" id="PF00512">
    <property type="entry name" value="HisKA"/>
    <property type="match status" value="1"/>
</dbReference>
<comment type="subcellular location">
    <subcellularLocation>
        <location evidence="2">Cell membrane</location>
    </subcellularLocation>
</comment>
<evidence type="ECO:0000259" key="8">
    <source>
        <dbReference type="PROSITE" id="PS50112"/>
    </source>
</evidence>
<name>A0A9W6VCP0_9PSEU</name>
<dbReference type="CDD" id="cd00075">
    <property type="entry name" value="HATPase"/>
    <property type="match status" value="1"/>
</dbReference>
<dbReference type="InterPro" id="IPR003661">
    <property type="entry name" value="HisK_dim/P_dom"/>
</dbReference>
<keyword evidence="5" id="KW-0808">Transferase</keyword>
<keyword evidence="5" id="KW-0418">Kinase</keyword>
<evidence type="ECO:0000313" key="10">
    <source>
        <dbReference type="Proteomes" id="UP001165042"/>
    </source>
</evidence>
<evidence type="ECO:0000256" key="3">
    <source>
        <dbReference type="ARBA" id="ARBA00012438"/>
    </source>
</evidence>
<evidence type="ECO:0000256" key="1">
    <source>
        <dbReference type="ARBA" id="ARBA00000085"/>
    </source>
</evidence>
<keyword evidence="10" id="KW-1185">Reference proteome</keyword>
<evidence type="ECO:0000259" key="7">
    <source>
        <dbReference type="PROSITE" id="PS50109"/>
    </source>
</evidence>
<dbReference type="CDD" id="cd00082">
    <property type="entry name" value="HisKA"/>
    <property type="match status" value="1"/>
</dbReference>
<dbReference type="Pfam" id="PF08448">
    <property type="entry name" value="PAS_4"/>
    <property type="match status" value="1"/>
</dbReference>
<dbReference type="SMART" id="SM00388">
    <property type="entry name" value="HisKA"/>
    <property type="match status" value="1"/>
</dbReference>
<dbReference type="InterPro" id="IPR035965">
    <property type="entry name" value="PAS-like_dom_sf"/>
</dbReference>
<dbReference type="PROSITE" id="PS50112">
    <property type="entry name" value="PAS"/>
    <property type="match status" value="1"/>
</dbReference>
<dbReference type="Gene3D" id="3.30.450.20">
    <property type="entry name" value="PAS domain"/>
    <property type="match status" value="1"/>
</dbReference>
<dbReference type="InterPro" id="IPR036890">
    <property type="entry name" value="HATPase_C_sf"/>
</dbReference>
<dbReference type="Gene3D" id="1.10.287.130">
    <property type="match status" value="1"/>
</dbReference>
<dbReference type="GO" id="GO:0005886">
    <property type="term" value="C:plasma membrane"/>
    <property type="evidence" value="ECO:0007669"/>
    <property type="project" value="UniProtKB-SubCell"/>
</dbReference>
<dbReference type="SMART" id="SM00387">
    <property type="entry name" value="HATPase_c"/>
    <property type="match status" value="1"/>
</dbReference>
<dbReference type="InterPro" id="IPR013656">
    <property type="entry name" value="PAS_4"/>
</dbReference>
<gene>
    <name evidence="9" type="ORF">Aglo03_50040</name>
</gene>
<organism evidence="9 10">
    <name type="scientific">Actinokineospora globicatena</name>
    <dbReference type="NCBI Taxonomy" id="103729"/>
    <lineage>
        <taxon>Bacteria</taxon>
        <taxon>Bacillati</taxon>
        <taxon>Actinomycetota</taxon>
        <taxon>Actinomycetes</taxon>
        <taxon>Pseudonocardiales</taxon>
        <taxon>Pseudonocardiaceae</taxon>
        <taxon>Actinokineospora</taxon>
    </lineage>
</organism>
<keyword evidence="6" id="KW-0902">Two-component regulatory system</keyword>
<evidence type="ECO:0000256" key="4">
    <source>
        <dbReference type="ARBA" id="ARBA00022553"/>
    </source>
</evidence>
<evidence type="ECO:0000256" key="5">
    <source>
        <dbReference type="ARBA" id="ARBA00022777"/>
    </source>
</evidence>
<reference evidence="9" key="1">
    <citation type="submission" date="2023-02" db="EMBL/GenBank/DDBJ databases">
        <title>Actinokineospora globicatena NBRC 15670.</title>
        <authorList>
            <person name="Ichikawa N."/>
            <person name="Sato H."/>
            <person name="Tonouchi N."/>
        </authorList>
    </citation>
    <scope>NUCLEOTIDE SEQUENCE</scope>
    <source>
        <strain evidence="9">NBRC 15670</strain>
    </source>
</reference>
<dbReference type="PRINTS" id="PR00344">
    <property type="entry name" value="BCTRLSENSOR"/>
</dbReference>
<dbReference type="InterPro" id="IPR036097">
    <property type="entry name" value="HisK_dim/P_sf"/>
</dbReference>
<evidence type="ECO:0000256" key="2">
    <source>
        <dbReference type="ARBA" id="ARBA00004236"/>
    </source>
</evidence>
<dbReference type="Gene3D" id="3.30.565.10">
    <property type="entry name" value="Histidine kinase-like ATPase, C-terminal domain"/>
    <property type="match status" value="1"/>
</dbReference>
<dbReference type="EC" id="2.7.13.3" evidence="3"/>
<evidence type="ECO:0000313" key="9">
    <source>
        <dbReference type="EMBL" id="GLW94188.1"/>
    </source>
</evidence>
<dbReference type="CDD" id="cd00130">
    <property type="entry name" value="PAS"/>
    <property type="match status" value="1"/>
</dbReference>
<accession>A0A9W6VCP0</accession>
<dbReference type="PANTHER" id="PTHR43547">
    <property type="entry name" value="TWO-COMPONENT HISTIDINE KINASE"/>
    <property type="match status" value="1"/>
</dbReference>
<comment type="catalytic activity">
    <reaction evidence="1">
        <text>ATP + protein L-histidine = ADP + protein N-phospho-L-histidine.</text>
        <dbReference type="EC" id="2.7.13.3"/>
    </reaction>
</comment>
<dbReference type="RefSeq" id="WP_285612338.1">
    <property type="nucleotide sequence ID" value="NZ_BSSD01000008.1"/>
</dbReference>
<dbReference type="SUPFAM" id="SSF55785">
    <property type="entry name" value="PYP-like sensor domain (PAS domain)"/>
    <property type="match status" value="1"/>
</dbReference>
<comment type="caution">
    <text evidence="9">The sequence shown here is derived from an EMBL/GenBank/DDBJ whole genome shotgun (WGS) entry which is preliminary data.</text>
</comment>
<evidence type="ECO:0000256" key="6">
    <source>
        <dbReference type="ARBA" id="ARBA00023012"/>
    </source>
</evidence>
<dbReference type="InterPro" id="IPR004358">
    <property type="entry name" value="Sig_transdc_His_kin-like_C"/>
</dbReference>
<dbReference type="SUPFAM" id="SSF47384">
    <property type="entry name" value="Homodimeric domain of signal transducing histidine kinase"/>
    <property type="match status" value="1"/>
</dbReference>
<dbReference type="Proteomes" id="UP001165042">
    <property type="component" value="Unassembled WGS sequence"/>
</dbReference>
<dbReference type="AlphaFoldDB" id="A0A9W6VCP0"/>
<feature type="domain" description="PAS" evidence="8">
    <location>
        <begin position="1"/>
        <end position="76"/>
    </location>
</feature>
<proteinExistence type="predicted"/>
<dbReference type="GO" id="GO:0000155">
    <property type="term" value="F:phosphorelay sensor kinase activity"/>
    <property type="evidence" value="ECO:0007669"/>
    <property type="project" value="InterPro"/>
</dbReference>
<dbReference type="Pfam" id="PF02518">
    <property type="entry name" value="HATPase_c"/>
    <property type="match status" value="1"/>
</dbReference>
<dbReference type="PROSITE" id="PS50109">
    <property type="entry name" value="HIS_KIN"/>
    <property type="match status" value="1"/>
</dbReference>
<protein>
    <recommendedName>
        <fullName evidence="3">histidine kinase</fullName>
        <ecNumber evidence="3">2.7.13.3</ecNumber>
    </recommendedName>
</protein>
<feature type="domain" description="Histidine kinase" evidence="7">
    <location>
        <begin position="178"/>
        <end position="386"/>
    </location>
</feature>
<dbReference type="SUPFAM" id="SSF55874">
    <property type="entry name" value="ATPase domain of HSP90 chaperone/DNA topoisomerase II/histidine kinase"/>
    <property type="match status" value="1"/>
</dbReference>
<keyword evidence="4" id="KW-0597">Phosphoprotein</keyword>
<dbReference type="EMBL" id="BSSD01000008">
    <property type="protein sequence ID" value="GLW94188.1"/>
    <property type="molecule type" value="Genomic_DNA"/>
</dbReference>
<dbReference type="InterPro" id="IPR003594">
    <property type="entry name" value="HATPase_dom"/>
</dbReference>
<dbReference type="InterPro" id="IPR000014">
    <property type="entry name" value="PAS"/>
</dbReference>